<dbReference type="AlphaFoldDB" id="A0A8J7K9H4"/>
<evidence type="ECO:0000313" key="3">
    <source>
        <dbReference type="Proteomes" id="UP000640333"/>
    </source>
</evidence>
<dbReference type="EMBL" id="JADEYS010000004">
    <property type="protein sequence ID" value="MBE9396811.1"/>
    <property type="molecule type" value="Genomic_DNA"/>
</dbReference>
<feature type="domain" description="PPM-type phosphatase" evidence="1">
    <location>
        <begin position="11"/>
        <end position="211"/>
    </location>
</feature>
<keyword evidence="3" id="KW-1185">Reference proteome</keyword>
<evidence type="ECO:0000259" key="1">
    <source>
        <dbReference type="Pfam" id="PF13672"/>
    </source>
</evidence>
<protein>
    <submittedName>
        <fullName evidence="2">Protein phosphatase 2C domain-containing protein</fullName>
    </submittedName>
</protein>
<proteinExistence type="predicted"/>
<accession>A0A8J7K9H4</accession>
<comment type="caution">
    <text evidence="2">The sequence shown here is derived from an EMBL/GenBank/DDBJ whole genome shotgun (WGS) entry which is preliminary data.</text>
</comment>
<gene>
    <name evidence="2" type="ORF">IOQ59_05985</name>
</gene>
<dbReference type="InterPro" id="IPR001932">
    <property type="entry name" value="PPM-type_phosphatase-like_dom"/>
</dbReference>
<dbReference type="Proteomes" id="UP000640333">
    <property type="component" value="Unassembled WGS sequence"/>
</dbReference>
<sequence>MGFYLQAASVRGPGHIVQNLSNQDAVLTRRWRTGWLAVVSDGMGSRPHSDIGSRSVCKAVLMAVKALPFDVPDRELIHCIYKNWLALLGSIAANDAVATSLIAWGKNTGETRLLQLGDGAVLYQANDGRGLLSGRSENTFGNETTGLGVSRKYSDWVCRTIWLTKPKQGLALMTDGISDDLEQMDTFVPEVIMKMRHMGRRYGKQWITNELESWPTPSHSDDKTIALIYRM</sequence>
<organism evidence="2 3">
    <name type="scientific">Pontibacterium sinense</name>
    <dbReference type="NCBI Taxonomy" id="2781979"/>
    <lineage>
        <taxon>Bacteria</taxon>
        <taxon>Pseudomonadati</taxon>
        <taxon>Pseudomonadota</taxon>
        <taxon>Gammaproteobacteria</taxon>
        <taxon>Oceanospirillales</taxon>
        <taxon>Oceanospirillaceae</taxon>
        <taxon>Pontibacterium</taxon>
    </lineage>
</organism>
<dbReference type="SUPFAM" id="SSF81606">
    <property type="entry name" value="PP2C-like"/>
    <property type="match status" value="1"/>
</dbReference>
<dbReference type="RefSeq" id="WP_193952363.1">
    <property type="nucleotide sequence ID" value="NZ_JADEYS010000004.1"/>
</dbReference>
<evidence type="ECO:0000313" key="2">
    <source>
        <dbReference type="EMBL" id="MBE9396811.1"/>
    </source>
</evidence>
<reference evidence="2" key="1">
    <citation type="submission" date="2020-10" db="EMBL/GenBank/DDBJ databases">
        <title>Bacterium isolated from coastal waters sediment.</title>
        <authorList>
            <person name="Chen R.-J."/>
            <person name="Lu D.-C."/>
            <person name="Zhu K.-L."/>
            <person name="Du Z.-J."/>
        </authorList>
    </citation>
    <scope>NUCLEOTIDE SEQUENCE</scope>
    <source>
        <strain evidence="2">N1Y112</strain>
    </source>
</reference>
<dbReference type="InterPro" id="IPR036457">
    <property type="entry name" value="PPM-type-like_dom_sf"/>
</dbReference>
<name>A0A8J7K9H4_9GAMM</name>
<dbReference type="Pfam" id="PF13672">
    <property type="entry name" value="PP2C_2"/>
    <property type="match status" value="1"/>
</dbReference>